<keyword evidence="17" id="KW-1185">Reference proteome</keyword>
<keyword evidence="12" id="KW-0472">Membrane</keyword>
<comment type="pathway">
    <text evidence="4">Polyol metabolism; myo-inositol biosynthesis; myo-inositol from D-glucose 6-phosphate: step 2/2.</text>
</comment>
<dbReference type="PROSITE" id="PS00630">
    <property type="entry name" value="IMP_2"/>
    <property type="match status" value="1"/>
</dbReference>
<dbReference type="InterPro" id="IPR020550">
    <property type="entry name" value="Inositol_monophosphatase_CS"/>
</dbReference>
<comment type="cofactor">
    <cofactor evidence="2 15">
        <name>Mg(2+)</name>
        <dbReference type="ChEBI" id="CHEBI:18420"/>
    </cofactor>
</comment>
<proteinExistence type="inferred from homology"/>
<keyword evidence="7" id="KW-0812">Transmembrane</keyword>
<evidence type="ECO:0000256" key="6">
    <source>
        <dbReference type="ARBA" id="ARBA00013106"/>
    </source>
</evidence>
<evidence type="ECO:0000256" key="3">
    <source>
        <dbReference type="ARBA" id="ARBA00004167"/>
    </source>
</evidence>
<dbReference type="GO" id="GO:0012505">
    <property type="term" value="C:endomembrane system"/>
    <property type="evidence" value="ECO:0007669"/>
    <property type="project" value="TreeGrafter"/>
</dbReference>
<evidence type="ECO:0000256" key="7">
    <source>
        <dbReference type="ARBA" id="ARBA00022692"/>
    </source>
</evidence>
<comment type="catalytic activity">
    <reaction evidence="1">
        <text>a myo-inositol phosphate + H2O = myo-inositol + phosphate</text>
        <dbReference type="Rhea" id="RHEA:24056"/>
        <dbReference type="ChEBI" id="CHEBI:15377"/>
        <dbReference type="ChEBI" id="CHEBI:17268"/>
        <dbReference type="ChEBI" id="CHEBI:43474"/>
        <dbReference type="ChEBI" id="CHEBI:84139"/>
        <dbReference type="EC" id="3.1.3.25"/>
    </reaction>
</comment>
<dbReference type="InterPro" id="IPR000760">
    <property type="entry name" value="Inositol_monophosphatase-like"/>
</dbReference>
<dbReference type="PANTHER" id="PTHR43028">
    <property type="entry name" value="3'(2'),5'-BISPHOSPHATE NUCLEOTIDASE 1"/>
    <property type="match status" value="1"/>
</dbReference>
<dbReference type="STRING" id="36166.T1GCT0"/>
<name>T1GCT0_MEGSC</name>
<evidence type="ECO:0000256" key="15">
    <source>
        <dbReference type="PIRSR" id="PIRSR600760-2"/>
    </source>
</evidence>
<feature type="binding site" evidence="15">
    <location>
        <position position="140"/>
    </location>
    <ligand>
        <name>Mg(2+)</name>
        <dbReference type="ChEBI" id="CHEBI:18420"/>
        <label>1</label>
        <note>catalytic</note>
    </ligand>
</feature>
<dbReference type="GO" id="GO:0008254">
    <property type="term" value="F:3'-nucleotidase activity"/>
    <property type="evidence" value="ECO:0007669"/>
    <property type="project" value="TreeGrafter"/>
</dbReference>
<evidence type="ECO:0000256" key="5">
    <source>
        <dbReference type="ARBA" id="ARBA00009759"/>
    </source>
</evidence>
<evidence type="ECO:0000256" key="8">
    <source>
        <dbReference type="ARBA" id="ARBA00022723"/>
    </source>
</evidence>
<evidence type="ECO:0000256" key="2">
    <source>
        <dbReference type="ARBA" id="ARBA00001946"/>
    </source>
</evidence>
<keyword evidence="8 15" id="KW-0479">Metal-binding</keyword>
<dbReference type="OMA" id="PEITIIC"/>
<evidence type="ECO:0000256" key="12">
    <source>
        <dbReference type="ARBA" id="ARBA00023136"/>
    </source>
</evidence>
<accession>T1GCT0</accession>
<dbReference type="GO" id="GO:0052834">
    <property type="term" value="F:inositol monophosphate phosphatase activity"/>
    <property type="evidence" value="ECO:0007669"/>
    <property type="project" value="UniProtKB-EC"/>
</dbReference>
<dbReference type="EnsemblMetazoa" id="MESCA001102-RA">
    <property type="protein sequence ID" value="MESCA001102-PA"/>
    <property type="gene ID" value="MESCA001102"/>
</dbReference>
<reference evidence="16" key="2">
    <citation type="submission" date="2015-06" db="UniProtKB">
        <authorList>
            <consortium name="EnsemblMetazoa"/>
        </authorList>
    </citation>
    <scope>IDENTIFICATION</scope>
</reference>
<organism evidence="16 17">
    <name type="scientific">Megaselia scalaris</name>
    <name type="common">Humpbacked fly</name>
    <name type="synonym">Phora scalaris</name>
    <dbReference type="NCBI Taxonomy" id="36166"/>
    <lineage>
        <taxon>Eukaryota</taxon>
        <taxon>Metazoa</taxon>
        <taxon>Ecdysozoa</taxon>
        <taxon>Arthropoda</taxon>
        <taxon>Hexapoda</taxon>
        <taxon>Insecta</taxon>
        <taxon>Pterygota</taxon>
        <taxon>Neoptera</taxon>
        <taxon>Endopterygota</taxon>
        <taxon>Diptera</taxon>
        <taxon>Brachycera</taxon>
        <taxon>Muscomorpha</taxon>
        <taxon>Platypezoidea</taxon>
        <taxon>Phoridae</taxon>
        <taxon>Megaseliini</taxon>
        <taxon>Megaselia</taxon>
    </lineage>
</organism>
<evidence type="ECO:0000313" key="17">
    <source>
        <dbReference type="Proteomes" id="UP000015102"/>
    </source>
</evidence>
<dbReference type="AlphaFoldDB" id="T1GCT0"/>
<dbReference type="PANTHER" id="PTHR43028:SF4">
    <property type="entry name" value="INOSITOL MONOPHOSPHATASE 3"/>
    <property type="match status" value="1"/>
</dbReference>
<evidence type="ECO:0000256" key="9">
    <source>
        <dbReference type="ARBA" id="ARBA00022801"/>
    </source>
</evidence>
<protein>
    <recommendedName>
        <fullName evidence="6">inositol-phosphate phosphatase</fullName>
        <ecNumber evidence="6">3.1.3.25</ecNumber>
    </recommendedName>
    <alternativeName>
        <fullName evidence="14">Inositol-1(or 4)-monophosphatase 3</fullName>
    </alternativeName>
    <alternativeName>
        <fullName evidence="13">Myo-inositol monophosphatase A3</fullName>
    </alternativeName>
</protein>
<reference evidence="17" key="1">
    <citation type="submission" date="2013-02" db="EMBL/GenBank/DDBJ databases">
        <authorList>
            <person name="Hughes D."/>
        </authorList>
    </citation>
    <scope>NUCLEOTIDE SEQUENCE</scope>
    <source>
        <strain>Durham</strain>
        <strain evidence="17">NC isolate 2 -- Noor lab</strain>
    </source>
</reference>
<dbReference type="Gene3D" id="3.40.190.80">
    <property type="match status" value="1"/>
</dbReference>
<dbReference type="GO" id="GO:0016020">
    <property type="term" value="C:membrane"/>
    <property type="evidence" value="ECO:0007669"/>
    <property type="project" value="UniProtKB-SubCell"/>
</dbReference>
<evidence type="ECO:0000313" key="16">
    <source>
        <dbReference type="EnsemblMetazoa" id="MESCA001102-PA"/>
    </source>
</evidence>
<dbReference type="Proteomes" id="UP000015102">
    <property type="component" value="Unassembled WGS sequence"/>
</dbReference>
<evidence type="ECO:0000256" key="11">
    <source>
        <dbReference type="ARBA" id="ARBA00022989"/>
    </source>
</evidence>
<evidence type="ECO:0000256" key="13">
    <source>
        <dbReference type="ARBA" id="ARBA00042119"/>
    </source>
</evidence>
<dbReference type="HOGENOM" id="CLU_1403929_0_0_1"/>
<dbReference type="EC" id="3.1.3.25" evidence="6"/>
<sequence length="194" mass="21177">MGFMTRYYPDGITIVNRGQASSAGQAVLQQLYEYVTTMVCVAVNGVPTIGVIHSPYSGKTTWAWVNRALSEDLMYIKKDENVTKNPTITIHSGDVKEKAAKAFGESSNILIAAGSGYKVLQVVSNNATIYLHTTRIKKWDICAGNAILNAVGGRMSTLENASIDYSRDLTAVNDKGLLATLGHHDFYFNKYTSV</sequence>
<keyword evidence="11" id="KW-1133">Transmembrane helix</keyword>
<dbReference type="EMBL" id="CAQQ02039902">
    <property type="status" value="NOT_ANNOTATED_CDS"/>
    <property type="molecule type" value="Genomic_DNA"/>
</dbReference>
<dbReference type="SUPFAM" id="SSF56655">
    <property type="entry name" value="Carbohydrate phosphatase"/>
    <property type="match status" value="1"/>
</dbReference>
<dbReference type="GO" id="GO:0046854">
    <property type="term" value="P:phosphatidylinositol phosphate biosynthetic process"/>
    <property type="evidence" value="ECO:0007669"/>
    <property type="project" value="InterPro"/>
</dbReference>
<comment type="subcellular location">
    <subcellularLocation>
        <location evidence="3">Membrane</location>
        <topology evidence="3">Single-pass membrane protein</topology>
    </subcellularLocation>
</comment>
<evidence type="ECO:0000256" key="1">
    <source>
        <dbReference type="ARBA" id="ARBA00001033"/>
    </source>
</evidence>
<dbReference type="GO" id="GO:0046872">
    <property type="term" value="F:metal ion binding"/>
    <property type="evidence" value="ECO:0007669"/>
    <property type="project" value="UniProtKB-KW"/>
</dbReference>
<evidence type="ECO:0000256" key="10">
    <source>
        <dbReference type="ARBA" id="ARBA00022842"/>
    </source>
</evidence>
<evidence type="ECO:0000256" key="4">
    <source>
        <dbReference type="ARBA" id="ARBA00005152"/>
    </source>
</evidence>
<evidence type="ECO:0000256" key="14">
    <source>
        <dbReference type="ARBA" id="ARBA00042949"/>
    </source>
</evidence>
<keyword evidence="10 15" id="KW-0460">Magnesium</keyword>
<keyword evidence="9" id="KW-0378">Hydrolase</keyword>
<dbReference type="Gene3D" id="3.30.540.10">
    <property type="entry name" value="Fructose-1,6-Bisphosphatase, subunit A, domain 1"/>
    <property type="match status" value="1"/>
</dbReference>
<dbReference type="InterPro" id="IPR050725">
    <property type="entry name" value="CysQ/Inositol_MonoPase"/>
</dbReference>
<comment type="similarity">
    <text evidence="5">Belongs to the inositol monophosphatase superfamily.</text>
</comment>
<dbReference type="Pfam" id="PF00459">
    <property type="entry name" value="Inositol_P"/>
    <property type="match status" value="1"/>
</dbReference>